<dbReference type="Gene3D" id="2.170.130.10">
    <property type="entry name" value="TonB-dependent receptor, plug domain"/>
    <property type="match status" value="1"/>
</dbReference>
<dbReference type="RefSeq" id="WP_244820381.1">
    <property type="nucleotide sequence ID" value="NZ_CP112998.1"/>
</dbReference>
<dbReference type="PROSITE" id="PS52016">
    <property type="entry name" value="TONB_DEPENDENT_REC_3"/>
    <property type="match status" value="1"/>
</dbReference>
<dbReference type="Pfam" id="PF13715">
    <property type="entry name" value="CarbopepD_reg_2"/>
    <property type="match status" value="1"/>
</dbReference>
<dbReference type="InterPro" id="IPR037066">
    <property type="entry name" value="Plug_dom_sf"/>
</dbReference>
<gene>
    <name evidence="4" type="ORF">ON006_13815</name>
</gene>
<dbReference type="GO" id="GO:0015344">
    <property type="term" value="F:siderophore uptake transmembrane transporter activity"/>
    <property type="evidence" value="ECO:0007669"/>
    <property type="project" value="TreeGrafter"/>
</dbReference>
<dbReference type="InterPro" id="IPR039426">
    <property type="entry name" value="TonB-dep_rcpt-like"/>
</dbReference>
<name>A0A9E8SP46_9BACT</name>
<evidence type="ECO:0000259" key="3">
    <source>
        <dbReference type="Pfam" id="PF07715"/>
    </source>
</evidence>
<evidence type="ECO:0000256" key="1">
    <source>
        <dbReference type="ARBA" id="ARBA00022729"/>
    </source>
</evidence>
<keyword evidence="2" id="KW-0998">Cell outer membrane</keyword>
<organism evidence="4 5">
    <name type="scientific">Dyadobacter pollutisoli</name>
    <dbReference type="NCBI Taxonomy" id="2910158"/>
    <lineage>
        <taxon>Bacteria</taxon>
        <taxon>Pseudomonadati</taxon>
        <taxon>Bacteroidota</taxon>
        <taxon>Cytophagia</taxon>
        <taxon>Cytophagales</taxon>
        <taxon>Spirosomataceae</taxon>
        <taxon>Dyadobacter</taxon>
    </lineage>
</organism>
<dbReference type="Gene3D" id="2.60.40.1120">
    <property type="entry name" value="Carboxypeptidase-like, regulatory domain"/>
    <property type="match status" value="1"/>
</dbReference>
<comment type="similarity">
    <text evidence="2">Belongs to the TonB-dependent receptor family.</text>
</comment>
<dbReference type="EMBL" id="CP112998">
    <property type="protein sequence ID" value="WAC15014.1"/>
    <property type="molecule type" value="Genomic_DNA"/>
</dbReference>
<keyword evidence="1" id="KW-0732">Signal</keyword>
<keyword evidence="4" id="KW-0675">Receptor</keyword>
<proteinExistence type="inferred from homology"/>
<protein>
    <submittedName>
        <fullName evidence="4">TonB-dependent receptor</fullName>
    </submittedName>
</protein>
<evidence type="ECO:0000313" key="4">
    <source>
        <dbReference type="EMBL" id="WAC15014.1"/>
    </source>
</evidence>
<dbReference type="PANTHER" id="PTHR30069:SF29">
    <property type="entry name" value="HEMOGLOBIN AND HEMOGLOBIN-HAPTOGLOBIN-BINDING PROTEIN 1-RELATED"/>
    <property type="match status" value="1"/>
</dbReference>
<dbReference type="SUPFAM" id="SSF56935">
    <property type="entry name" value="Porins"/>
    <property type="match status" value="1"/>
</dbReference>
<reference evidence="4" key="1">
    <citation type="submission" date="2022-11" db="EMBL/GenBank/DDBJ databases">
        <title>Dyadobacter pollutisoli sp. nov., isolated from plastic dumped soil.</title>
        <authorList>
            <person name="Kim J.M."/>
            <person name="Kim K.R."/>
            <person name="Lee J.K."/>
            <person name="Hao L."/>
            <person name="Jeon C.O."/>
        </authorList>
    </citation>
    <scope>NUCLEOTIDE SEQUENCE</scope>
    <source>
        <strain evidence="4">U1</strain>
    </source>
</reference>
<feature type="domain" description="TonB-dependent receptor plug" evidence="3">
    <location>
        <begin position="229"/>
        <end position="330"/>
    </location>
</feature>
<evidence type="ECO:0000313" key="5">
    <source>
        <dbReference type="Proteomes" id="UP001164653"/>
    </source>
</evidence>
<dbReference type="Pfam" id="PF07715">
    <property type="entry name" value="Plug"/>
    <property type="match status" value="1"/>
</dbReference>
<dbReference type="PANTHER" id="PTHR30069">
    <property type="entry name" value="TONB-DEPENDENT OUTER MEMBRANE RECEPTOR"/>
    <property type="match status" value="1"/>
</dbReference>
<keyword evidence="2" id="KW-0812">Transmembrane</keyword>
<evidence type="ECO:0000256" key="2">
    <source>
        <dbReference type="PROSITE-ProRule" id="PRU01360"/>
    </source>
</evidence>
<dbReference type="Proteomes" id="UP001164653">
    <property type="component" value="Chromosome"/>
</dbReference>
<dbReference type="AlphaFoldDB" id="A0A9E8SP46"/>
<dbReference type="SUPFAM" id="SSF49464">
    <property type="entry name" value="Carboxypeptidase regulatory domain-like"/>
    <property type="match status" value="1"/>
</dbReference>
<dbReference type="InterPro" id="IPR008969">
    <property type="entry name" value="CarboxyPept-like_regulatory"/>
</dbReference>
<comment type="subcellular location">
    <subcellularLocation>
        <location evidence="2">Cell outer membrane</location>
        <topology evidence="2">Multi-pass membrane protein</topology>
    </subcellularLocation>
</comment>
<dbReference type="InterPro" id="IPR023996">
    <property type="entry name" value="TonB-dep_OMP_SusC/RagA"/>
</dbReference>
<keyword evidence="2" id="KW-1134">Transmembrane beta strand</keyword>
<dbReference type="GO" id="GO:0009279">
    <property type="term" value="C:cell outer membrane"/>
    <property type="evidence" value="ECO:0007669"/>
    <property type="project" value="UniProtKB-SubCell"/>
</dbReference>
<keyword evidence="2" id="KW-0813">Transport</keyword>
<dbReference type="GO" id="GO:0044718">
    <property type="term" value="P:siderophore transmembrane transport"/>
    <property type="evidence" value="ECO:0007669"/>
    <property type="project" value="TreeGrafter"/>
</dbReference>
<accession>A0A9E8SP46</accession>
<dbReference type="InterPro" id="IPR012910">
    <property type="entry name" value="Plug_dom"/>
</dbReference>
<dbReference type="NCBIfam" id="TIGR04056">
    <property type="entry name" value="OMP_RagA_SusC"/>
    <property type="match status" value="1"/>
</dbReference>
<dbReference type="InterPro" id="IPR023997">
    <property type="entry name" value="TonB-dep_OMP_SusC/RagA_CS"/>
</dbReference>
<dbReference type="KEGG" id="dpf:ON006_13815"/>
<keyword evidence="2" id="KW-0472">Membrane</keyword>
<dbReference type="NCBIfam" id="TIGR04057">
    <property type="entry name" value="SusC_RagA_signa"/>
    <property type="match status" value="1"/>
</dbReference>
<sequence length="1142" mass="127579">MMRYLKTILALWTIKRMLGQFLIVGFLVGNSFTNRTLAQDLLQRKVTISVKQKEIKEVLSELEGSIGVKFVYGSRSQSHRKVTLDIVNRPLREALETLFKPAKISSKVISGRVVISIEPFVLEPSSLINPENQIQERIVSGLVRDEQGEALPGVSVVIRNTQRGTVTDVEGKYSVTVPEGYTSLIFSFVGYILQELSIGNRSVVDVSLEADTKALDEVVVVGYGTQKIANVTGAVASISSKDVKGIPTSNLVTGLAGKLPGLRVTQNSSEPGSYNTRFDIRGFGSPLIVVDGLVMDAINFARINPNDIAEITVLKDASAAIYGVKAANGVILVTTKKGEVGKPRISYLGYYQINKVTNTPRPYNAYEFAVISTENEINTGRPPGSTTFSREDLEKYRNGTNPGTNWYGLVMRDRTPMKNHTVSVSGGSEHIKYFTSLGFLDEMGLWKSGDLNYKKYNVRSNVTGQITDDLEVVVSIDALLDNKNEPGAPAYVDGGIGGTYFSLFMQNPTVPVYANNNKDYLSDTFDGQHPLAITDASIGGYTKTKNKTFQGSFALNYKLPWIKGLTGKVLFGVYNQDRLLKSWKPKFLMYTYNKEADSYINSSTKNNPSNMSEDYSTFQRITTQGQLTYNTVLAKNHSIKAALVFEERREQSDNVFAKKEFDLNVDQLFAGLSKNAVVNSNNIFKNGNQNVIGRLNYDFMAKYLVEFGFNYGGSSKFPKGKRWGFFPYASAGWRISDESFFKDLVPVVSNLKLRASWGEMGDDGASSFQFLTGYTYPRGNYFFNDGIVSGLGFRGIPNPNITWYTVTSKNIGVDLDVNNGIFNMSLDLFQRDRSGLLATRVLTIPGTVGANLPQENLNKDLRRGFELVLGHAKRSGDFKYSVSGTITYTRGRMSYIERVPDANSYVNWRNNMTDRWDNQTWGYKYIGQFQTQEEILGSPLQDNQGNKTMRPGDLKYEDVNKDGIIDDMDVVPIGRGNIPDINFGISGSASYKQFDANILFQGASNFNYNFQSGTWYMGGPLPWAGRNGLSYFTDRWHHEDVYDVNSPWVAGRFPSTGYPGSNRWNSEFWLQSAKYMRLKSLEIGYTIKPSLPGRIGAENVRIYMSAFNLFTWTKLKYVDPERGTELTYPITKNYNLGVNITF</sequence>
<keyword evidence="5" id="KW-1185">Reference proteome</keyword>